<accession>A0A1H4GZ52</accession>
<dbReference type="RefSeq" id="WP_175470639.1">
    <property type="nucleotide sequence ID" value="NZ_FNRA01000012.1"/>
</dbReference>
<sequence>MAYFKQFSFKKFGLMDLKGQKPEDTAGQQFNDYIKVIFLKKGAKVKVDFNS</sequence>
<protein>
    <submittedName>
        <fullName evidence="1">Uncharacterized protein</fullName>
    </submittedName>
</protein>
<name>A0A1H4GZ52_9SPHI</name>
<evidence type="ECO:0000313" key="1">
    <source>
        <dbReference type="EMBL" id="SEB14865.1"/>
    </source>
</evidence>
<gene>
    <name evidence="1" type="ORF">SAMN05443550_11277</name>
</gene>
<keyword evidence="2" id="KW-1185">Reference proteome</keyword>
<evidence type="ECO:0000313" key="2">
    <source>
        <dbReference type="Proteomes" id="UP000198850"/>
    </source>
</evidence>
<dbReference type="STRING" id="425514.SAMN05443550_11277"/>
<dbReference type="AlphaFoldDB" id="A0A1H4GZ52"/>
<reference evidence="1 2" key="1">
    <citation type="submission" date="2016-10" db="EMBL/GenBank/DDBJ databases">
        <authorList>
            <person name="de Groot N.N."/>
        </authorList>
    </citation>
    <scope>NUCLEOTIDE SEQUENCE [LARGE SCALE GENOMIC DNA]</scope>
    <source>
        <strain evidence="1 2">DSM 19033</strain>
    </source>
</reference>
<organism evidence="1 2">
    <name type="scientific">Pedobacter hartonius</name>
    <dbReference type="NCBI Taxonomy" id="425514"/>
    <lineage>
        <taxon>Bacteria</taxon>
        <taxon>Pseudomonadati</taxon>
        <taxon>Bacteroidota</taxon>
        <taxon>Sphingobacteriia</taxon>
        <taxon>Sphingobacteriales</taxon>
        <taxon>Sphingobacteriaceae</taxon>
        <taxon>Pedobacter</taxon>
    </lineage>
</organism>
<dbReference type="EMBL" id="FNRA01000012">
    <property type="protein sequence ID" value="SEB14865.1"/>
    <property type="molecule type" value="Genomic_DNA"/>
</dbReference>
<dbReference type="Proteomes" id="UP000198850">
    <property type="component" value="Unassembled WGS sequence"/>
</dbReference>
<proteinExistence type="predicted"/>